<evidence type="ECO:0000256" key="1">
    <source>
        <dbReference type="ARBA" id="ARBA00006547"/>
    </source>
</evidence>
<dbReference type="Gene3D" id="3.30.2140.20">
    <property type="match status" value="1"/>
</dbReference>
<dbReference type="InterPro" id="IPR001447">
    <property type="entry name" value="Arylamine_N-AcTrfase"/>
</dbReference>
<dbReference type="EMBL" id="NAJQ01000229">
    <property type="protein sequence ID" value="TKA74347.1"/>
    <property type="molecule type" value="Genomic_DNA"/>
</dbReference>
<sequence>MAGRHRYTHDQLTQYFDCISLPIRHRQLNVSNLSPADKLAYLNLLQKHQLTKVPWENLTQHYSWHRVVNVQPAHLFNKIVLHPGRGGYCMEANHFFHTVLLSLGFDVYMAGARIHRGGGMYGGWTHMVNLVTIEGRKYLLDGGFGSQGPSRPLAVREGEVGSQVEPAGMRVVYEPIPQMLDQSQKVWIYQHRYDETKDWVPMYCFTDLEFIDTDIVSMNFAPWLNPQTFFTHKVVAVRFTTSSEPDEHPGSPREEALEGEIDASLTLNQDVVKWRRRGRKVIEVRFTTDGERQEALEKYFGIVLAEEDREAIKGTAAEVGGKGMGND</sequence>
<dbReference type="GO" id="GO:0016407">
    <property type="term" value="F:acetyltransferase activity"/>
    <property type="evidence" value="ECO:0007669"/>
    <property type="project" value="InterPro"/>
</dbReference>
<accession>A0A4U0XEA2</accession>
<dbReference type="OrthoDB" id="10260017at2759"/>
<name>A0A4U0XEA2_9PEZI</name>
<dbReference type="PANTHER" id="PTHR11786:SF0">
    <property type="entry name" value="ARYLAMINE N-ACETYLTRANSFERASE 4-RELATED"/>
    <property type="match status" value="1"/>
</dbReference>
<keyword evidence="2" id="KW-0012">Acyltransferase</keyword>
<evidence type="ECO:0000313" key="3">
    <source>
        <dbReference type="EMBL" id="TKA74347.1"/>
    </source>
</evidence>
<keyword evidence="2" id="KW-0808">Transferase</keyword>
<keyword evidence="4" id="KW-1185">Reference proteome</keyword>
<comment type="caution">
    <text evidence="3">The sequence shown here is derived from an EMBL/GenBank/DDBJ whole genome shotgun (WGS) entry which is preliminary data.</text>
</comment>
<dbReference type="PANTHER" id="PTHR11786">
    <property type="entry name" value="N-HYDROXYARYLAMINE O-ACETYLTRANSFERASE"/>
    <property type="match status" value="1"/>
</dbReference>
<proteinExistence type="inferred from homology"/>
<dbReference type="AlphaFoldDB" id="A0A4U0XEA2"/>
<dbReference type="PRINTS" id="PR01543">
    <property type="entry name" value="ANATRNSFRASE"/>
</dbReference>
<dbReference type="InterPro" id="IPR038765">
    <property type="entry name" value="Papain-like_cys_pep_sf"/>
</dbReference>
<evidence type="ECO:0000256" key="2">
    <source>
        <dbReference type="RuleBase" id="RU003452"/>
    </source>
</evidence>
<dbReference type="SUPFAM" id="SSF54001">
    <property type="entry name" value="Cysteine proteinases"/>
    <property type="match status" value="1"/>
</dbReference>
<dbReference type="InterPro" id="IPR053710">
    <property type="entry name" value="Arylamine_NAT_domain_sf"/>
</dbReference>
<dbReference type="Proteomes" id="UP000309340">
    <property type="component" value="Unassembled WGS sequence"/>
</dbReference>
<evidence type="ECO:0000313" key="4">
    <source>
        <dbReference type="Proteomes" id="UP000309340"/>
    </source>
</evidence>
<protein>
    <submittedName>
        <fullName evidence="3">Uncharacterized protein</fullName>
    </submittedName>
</protein>
<reference evidence="3 4" key="1">
    <citation type="submission" date="2017-03" db="EMBL/GenBank/DDBJ databases">
        <title>Genomes of endolithic fungi from Antarctica.</title>
        <authorList>
            <person name="Coleine C."/>
            <person name="Masonjones S."/>
            <person name="Stajich J.E."/>
        </authorList>
    </citation>
    <scope>NUCLEOTIDE SEQUENCE [LARGE SCALE GENOMIC DNA]</scope>
    <source>
        <strain evidence="3 4">CCFEE 5184</strain>
    </source>
</reference>
<gene>
    <name evidence="3" type="ORF">B0A55_05511</name>
</gene>
<dbReference type="Pfam" id="PF00797">
    <property type="entry name" value="Acetyltransf_2"/>
    <property type="match status" value="1"/>
</dbReference>
<dbReference type="STRING" id="329884.A0A4U0XEA2"/>
<comment type="similarity">
    <text evidence="1 2">Belongs to the arylamine N-acetyltransferase family.</text>
</comment>
<organism evidence="3 4">
    <name type="scientific">Friedmanniomyces simplex</name>
    <dbReference type="NCBI Taxonomy" id="329884"/>
    <lineage>
        <taxon>Eukaryota</taxon>
        <taxon>Fungi</taxon>
        <taxon>Dikarya</taxon>
        <taxon>Ascomycota</taxon>
        <taxon>Pezizomycotina</taxon>
        <taxon>Dothideomycetes</taxon>
        <taxon>Dothideomycetidae</taxon>
        <taxon>Mycosphaerellales</taxon>
        <taxon>Teratosphaeriaceae</taxon>
        <taxon>Friedmanniomyces</taxon>
    </lineage>
</organism>